<dbReference type="SMART" id="SM00242">
    <property type="entry name" value="MYSc"/>
    <property type="match status" value="1"/>
</dbReference>
<evidence type="ECO:0000259" key="14">
    <source>
        <dbReference type="PROSITE" id="PS51844"/>
    </source>
</evidence>
<evidence type="ECO:0000256" key="12">
    <source>
        <dbReference type="SAM" id="MobiDB-lite"/>
    </source>
</evidence>
<keyword evidence="16" id="KW-1185">Reference proteome</keyword>
<evidence type="ECO:0000256" key="9">
    <source>
        <dbReference type="ARBA" id="ARBA00060862"/>
    </source>
</evidence>
<dbReference type="PROSITE" id="PS51844">
    <property type="entry name" value="SH3_LIKE"/>
    <property type="match status" value="1"/>
</dbReference>
<dbReference type="Gene3D" id="6.20.240.20">
    <property type="match status" value="1"/>
</dbReference>
<dbReference type="Gene3D" id="1.10.10.820">
    <property type="match status" value="1"/>
</dbReference>
<dbReference type="GO" id="GO:0005524">
    <property type="term" value="F:ATP binding"/>
    <property type="evidence" value="ECO:0007669"/>
    <property type="project" value="UniProtKB-UniRule"/>
</dbReference>
<dbReference type="GO" id="GO:0005516">
    <property type="term" value="F:calmodulin binding"/>
    <property type="evidence" value="ECO:0007669"/>
    <property type="project" value="UniProtKB-KW"/>
</dbReference>
<dbReference type="InterPro" id="IPR000048">
    <property type="entry name" value="IQ_motif_EF-hand-BS"/>
</dbReference>
<dbReference type="SMART" id="SM00015">
    <property type="entry name" value="IQ"/>
    <property type="match status" value="4"/>
</dbReference>
<dbReference type="PROSITE" id="PS50096">
    <property type="entry name" value="IQ"/>
    <property type="match status" value="3"/>
</dbReference>
<feature type="domain" description="Myosin motor" evidence="13">
    <location>
        <begin position="211"/>
        <end position="890"/>
    </location>
</feature>
<evidence type="ECO:0000256" key="6">
    <source>
        <dbReference type="ARBA" id="ARBA00023123"/>
    </source>
</evidence>
<dbReference type="InterPro" id="IPR036022">
    <property type="entry name" value="MYSc_Myo8"/>
</dbReference>
<dbReference type="GO" id="GO:0005737">
    <property type="term" value="C:cytoplasm"/>
    <property type="evidence" value="ECO:0007669"/>
    <property type="project" value="TreeGrafter"/>
</dbReference>
<gene>
    <name evidence="15" type="ORF">LUZ61_008798</name>
</gene>
<dbReference type="GO" id="GO:0016459">
    <property type="term" value="C:myosin complex"/>
    <property type="evidence" value="ECO:0007669"/>
    <property type="project" value="UniProtKB-KW"/>
</dbReference>
<feature type="compositionally biased region" description="Polar residues" evidence="12">
    <location>
        <begin position="1"/>
        <end position="14"/>
    </location>
</feature>
<dbReference type="PROSITE" id="PS51456">
    <property type="entry name" value="MYOSIN_MOTOR"/>
    <property type="match status" value="1"/>
</dbReference>
<dbReference type="Gene3D" id="1.20.5.190">
    <property type="match status" value="2"/>
</dbReference>
<sequence length="1240" mass="140684">MNKGTMRSFTSTASAGPHSTRLSSLEIMLESLIKGGDQPKDTLPALPALPARPVTRGRRPASRKFRPPSLKIDTDSPKREEISALESNKEVVFKSGLFGSKRLSRNERKEADSPYFKSIQVEIEERPEGLVSPNSPVLSAFPIDENLGLFDTLDYALKKRLRVWCWVPEGKWDTGKIQSLSDDDAEILLSNGKVMTVSPDVLLPANPSILDGVDDLIQLSYLNEPSVLHNLRVRFSRNFVYTKAGPVLIALNPFKEVPLYGKDFISAYREKQMDSPHVYAIADAAFTGMMRDGINQSIIISGESGAGKTETAKIAMHYLAALGGESGTEYQILQTNSILEAFGNAKTSRNDNSSRFGKLIEIHFSSTGKICGAKIQTCTDINFIPFRFYIISRVVQRVSGERSYHVFYQLCAGAPPDIKDKLKIKEVMDYDYLKKGNCLRIDGVDDAKQFKLLMKALDTVEMSKDDQMKVFSILSAVLWLGNIKFSVIDSENHVEVLSNEGLTNAAKLLGCKIKDLKAALSTRKIHAGSDHITQKLTLIQATDGRDALAKAIYASLFHWIVERINKSLKIGDNCRSGRSISILDIYGFESFHKNGFEQFCINYANERLQQHFNRHLFKLEQEEYMDDGIDWTRVEFVDNTDCLNLFEKKPLGLFSLLDEESTFPKATDLTFANKITEHLNSNPCFKAERGGTFGICHYAGEVSYDASGFLEKNRDPLHSEYINLLLLSCQSQLAKLFASSMSSVSQKKSNHRTSFDAQKHTVGTEFKAQLFKLMQQLESTTPHFIRCIKPNSRHRAGLYDSELVSHQLRCCGVLEVVRISRAGYPTRFTHQQFAERYGFLFMGQTSSQEPLSISVAILQQFNIAPEMYQVGYTKIFFRAGQIAVLEECRNRVIQGIIWAQKVFRGMQARREYQVLRKSATILQSFLRGERTRMKYQSMVKRWRAAILIQSYVRRKIARSIVGSRQKDIIILQTVIRRCLARKQFKYLKNKQLSKHTPGPHKVQLHIEETNGGLISEEVNAPVVTELERRVIKAEETLRVKEEENLMLRRAMKQYEQRWEDYEAKMKEMEHIWQKQLTTLQISLAAAKKRLDNDNMVVIRPGNRHSTSPLVHPQYDSEDTMSAGTPTAETTPPPPPTPPLESSITPPQESADPHQVVVHLEKEFEHRHQAFDADIVNLMAEPASSVSANAEAELRRLKERFTAWKRDYKAKLRDAKSALHEFNSNSCPKRWWGTVWNAKCV</sequence>
<keyword evidence="1" id="KW-0677">Repeat</keyword>
<feature type="coiled-coil region" evidence="11">
    <location>
        <begin position="1023"/>
        <end position="1071"/>
    </location>
</feature>
<dbReference type="AlphaFoldDB" id="A0AAD5ZW72"/>
<organism evidence="15 16">
    <name type="scientific">Rhynchospora tenuis</name>
    <dbReference type="NCBI Taxonomy" id="198213"/>
    <lineage>
        <taxon>Eukaryota</taxon>
        <taxon>Viridiplantae</taxon>
        <taxon>Streptophyta</taxon>
        <taxon>Embryophyta</taxon>
        <taxon>Tracheophyta</taxon>
        <taxon>Spermatophyta</taxon>
        <taxon>Magnoliopsida</taxon>
        <taxon>Liliopsida</taxon>
        <taxon>Poales</taxon>
        <taxon>Cyperaceae</taxon>
        <taxon>Cyperoideae</taxon>
        <taxon>Rhynchosporeae</taxon>
        <taxon>Rhynchospora</taxon>
    </lineage>
</organism>
<keyword evidence="7 10" id="KW-0505">Motor protein</keyword>
<dbReference type="Pfam" id="PF00063">
    <property type="entry name" value="Myosin_head"/>
    <property type="match status" value="1"/>
</dbReference>
<dbReference type="GO" id="GO:0016020">
    <property type="term" value="C:membrane"/>
    <property type="evidence" value="ECO:0007669"/>
    <property type="project" value="TreeGrafter"/>
</dbReference>
<keyword evidence="4" id="KW-0112">Calmodulin-binding</keyword>
<feature type="region of interest" description="Actin-binding" evidence="10">
    <location>
        <begin position="770"/>
        <end position="792"/>
    </location>
</feature>
<dbReference type="Pfam" id="PF25369">
    <property type="entry name" value="SH3_VIII-1_N"/>
    <property type="match status" value="1"/>
</dbReference>
<accession>A0AAD5ZW72</accession>
<dbReference type="GO" id="GO:0051015">
    <property type="term" value="F:actin filament binding"/>
    <property type="evidence" value="ECO:0007669"/>
    <property type="project" value="TreeGrafter"/>
</dbReference>
<dbReference type="InterPro" id="IPR001609">
    <property type="entry name" value="Myosin_head_motor_dom-like"/>
</dbReference>
<dbReference type="InterPro" id="IPR004009">
    <property type="entry name" value="SH3_Myosin"/>
</dbReference>
<dbReference type="CDD" id="cd01383">
    <property type="entry name" value="MYSc_Myo8"/>
    <property type="match status" value="1"/>
</dbReference>
<keyword evidence="8 10" id="KW-0009">Actin-binding</keyword>
<dbReference type="PANTHER" id="PTHR13140">
    <property type="entry name" value="MYOSIN"/>
    <property type="match status" value="1"/>
</dbReference>
<name>A0AAD5ZW72_9POAL</name>
<feature type="region of interest" description="Disordered" evidence="12">
    <location>
        <begin position="1"/>
        <end position="20"/>
    </location>
</feature>
<dbReference type="Gene3D" id="1.20.58.530">
    <property type="match status" value="1"/>
</dbReference>
<dbReference type="Gene3D" id="1.20.120.720">
    <property type="entry name" value="Myosin VI head, motor domain, U50 subdomain"/>
    <property type="match status" value="1"/>
</dbReference>
<dbReference type="FunFam" id="1.10.10.820:FF:000001">
    <property type="entry name" value="Myosin heavy chain"/>
    <property type="match status" value="1"/>
</dbReference>
<comment type="similarity">
    <text evidence="9">Belongs to the TRAFAC class myosin-kinesin ATPase superfamily. Myosin family. Plant myosin class VIII subfamily.</text>
</comment>
<evidence type="ECO:0000256" key="3">
    <source>
        <dbReference type="ARBA" id="ARBA00022840"/>
    </source>
</evidence>
<feature type="region of interest" description="Disordered" evidence="12">
    <location>
        <begin position="1098"/>
        <end position="1149"/>
    </location>
</feature>
<dbReference type="SUPFAM" id="SSF52540">
    <property type="entry name" value="P-loop containing nucleoside triphosphate hydrolases"/>
    <property type="match status" value="1"/>
</dbReference>
<reference evidence="15 16" key="1">
    <citation type="journal article" date="2022" name="Cell">
        <title>Repeat-based holocentromeres influence genome architecture and karyotype evolution.</title>
        <authorList>
            <person name="Hofstatter P.G."/>
            <person name="Thangavel G."/>
            <person name="Lux T."/>
            <person name="Neumann P."/>
            <person name="Vondrak T."/>
            <person name="Novak P."/>
            <person name="Zhang M."/>
            <person name="Costa L."/>
            <person name="Castellani M."/>
            <person name="Scott A."/>
            <person name="Toegelov H."/>
            <person name="Fuchs J."/>
            <person name="Mata-Sucre Y."/>
            <person name="Dias Y."/>
            <person name="Vanzela A.L.L."/>
            <person name="Huettel B."/>
            <person name="Almeida C.C.S."/>
            <person name="Simkova H."/>
            <person name="Souza G."/>
            <person name="Pedrosa-Harand A."/>
            <person name="Macas J."/>
            <person name="Mayer K.F.X."/>
            <person name="Houben A."/>
            <person name="Marques A."/>
        </authorList>
    </citation>
    <scope>NUCLEOTIDE SEQUENCE [LARGE SCALE GENOMIC DNA]</scope>
    <source>
        <strain evidence="15">RhyTen1mFocal</strain>
    </source>
</reference>
<evidence type="ECO:0000259" key="13">
    <source>
        <dbReference type="PROSITE" id="PS51456"/>
    </source>
</evidence>
<dbReference type="InterPro" id="IPR036961">
    <property type="entry name" value="Kinesin_motor_dom_sf"/>
</dbReference>
<proteinExistence type="inferred from homology"/>
<evidence type="ECO:0000256" key="4">
    <source>
        <dbReference type="ARBA" id="ARBA00022860"/>
    </source>
</evidence>
<dbReference type="FunFam" id="1.20.58.530:FF:000013">
    <property type="entry name" value="Unconventional myosin-XIX"/>
    <property type="match status" value="1"/>
</dbReference>
<feature type="binding site" evidence="10">
    <location>
        <begin position="302"/>
        <end position="309"/>
    </location>
    <ligand>
        <name>ATP</name>
        <dbReference type="ChEBI" id="CHEBI:30616"/>
    </ligand>
</feature>
<feature type="region of interest" description="Disordered" evidence="12">
    <location>
        <begin position="36"/>
        <end position="79"/>
    </location>
</feature>
<dbReference type="InterPro" id="IPR027417">
    <property type="entry name" value="P-loop_NTPase"/>
</dbReference>
<protein>
    <submittedName>
        <fullName evidence="15">Uncharacterized protein</fullName>
    </submittedName>
</protein>
<feature type="domain" description="Myosin N-terminal SH3-like" evidence="14">
    <location>
        <begin position="158"/>
        <end position="207"/>
    </location>
</feature>
<dbReference type="GO" id="GO:0000146">
    <property type="term" value="F:microfilament motor activity"/>
    <property type="evidence" value="ECO:0007669"/>
    <property type="project" value="TreeGrafter"/>
</dbReference>
<dbReference type="InterPro" id="IPR057535">
    <property type="entry name" value="MYO1-3_N_SH3"/>
</dbReference>
<evidence type="ECO:0000256" key="8">
    <source>
        <dbReference type="ARBA" id="ARBA00023203"/>
    </source>
</evidence>
<keyword evidence="5 11" id="KW-0175">Coiled coil</keyword>
<evidence type="ECO:0000256" key="7">
    <source>
        <dbReference type="ARBA" id="ARBA00023175"/>
    </source>
</evidence>
<keyword evidence="3 10" id="KW-0067">ATP-binding</keyword>
<comment type="caution">
    <text evidence="15">The sequence shown here is derived from an EMBL/GenBank/DDBJ whole genome shotgun (WGS) entry which is preliminary data.</text>
</comment>
<evidence type="ECO:0000256" key="10">
    <source>
        <dbReference type="PROSITE-ProRule" id="PRU00782"/>
    </source>
</evidence>
<keyword evidence="6 10" id="KW-0518">Myosin</keyword>
<evidence type="ECO:0000256" key="1">
    <source>
        <dbReference type="ARBA" id="ARBA00022737"/>
    </source>
</evidence>
<keyword evidence="2 10" id="KW-0547">Nucleotide-binding</keyword>
<evidence type="ECO:0000313" key="15">
    <source>
        <dbReference type="EMBL" id="KAJ3705093.1"/>
    </source>
</evidence>
<dbReference type="EMBL" id="JAMRDG010000001">
    <property type="protein sequence ID" value="KAJ3705093.1"/>
    <property type="molecule type" value="Genomic_DNA"/>
</dbReference>
<dbReference type="PRINTS" id="PR00193">
    <property type="entry name" value="MYOSINHEAVY"/>
</dbReference>
<dbReference type="GO" id="GO:0007015">
    <property type="term" value="P:actin filament organization"/>
    <property type="evidence" value="ECO:0007669"/>
    <property type="project" value="TreeGrafter"/>
</dbReference>
<feature type="compositionally biased region" description="Basic residues" evidence="12">
    <location>
        <begin position="55"/>
        <end position="66"/>
    </location>
</feature>
<evidence type="ECO:0000256" key="5">
    <source>
        <dbReference type="ARBA" id="ARBA00023054"/>
    </source>
</evidence>
<feature type="coiled-coil region" evidence="11">
    <location>
        <begin position="1186"/>
        <end position="1224"/>
    </location>
</feature>
<dbReference type="GO" id="GO:0030048">
    <property type="term" value="P:actin filament-based movement"/>
    <property type="evidence" value="ECO:0007669"/>
    <property type="project" value="UniProtKB-ARBA"/>
</dbReference>
<evidence type="ECO:0000256" key="11">
    <source>
        <dbReference type="SAM" id="Coils"/>
    </source>
</evidence>
<evidence type="ECO:0000256" key="2">
    <source>
        <dbReference type="ARBA" id="ARBA00022741"/>
    </source>
</evidence>
<dbReference type="Proteomes" id="UP001210211">
    <property type="component" value="Unassembled WGS sequence"/>
</dbReference>
<dbReference type="Gene3D" id="3.40.850.10">
    <property type="entry name" value="Kinesin motor domain"/>
    <property type="match status" value="1"/>
</dbReference>
<dbReference type="PANTHER" id="PTHR13140:SF706">
    <property type="entry name" value="DILUTE CLASS UNCONVENTIONAL MYOSIN, ISOFORM C"/>
    <property type="match status" value="1"/>
</dbReference>
<evidence type="ECO:0000313" key="16">
    <source>
        <dbReference type="Proteomes" id="UP001210211"/>
    </source>
</evidence>
<dbReference type="Pfam" id="PF00612">
    <property type="entry name" value="IQ"/>
    <property type="match status" value="4"/>
</dbReference>